<dbReference type="Gene3D" id="3.40.10.10">
    <property type="entry name" value="DNA Methylphosphotriester Repair Domain"/>
    <property type="match status" value="1"/>
</dbReference>
<feature type="compositionally biased region" description="Low complexity" evidence="1">
    <location>
        <begin position="29"/>
        <end position="41"/>
    </location>
</feature>
<feature type="compositionally biased region" description="Low complexity" evidence="1">
    <location>
        <begin position="244"/>
        <end position="258"/>
    </location>
</feature>
<feature type="region of interest" description="Disordered" evidence="1">
    <location>
        <begin position="29"/>
        <end position="48"/>
    </location>
</feature>
<organism evidence="4 5">
    <name type="scientific">Loigolactobacillus backii</name>
    <dbReference type="NCBI Taxonomy" id="375175"/>
    <lineage>
        <taxon>Bacteria</taxon>
        <taxon>Bacillati</taxon>
        <taxon>Bacillota</taxon>
        <taxon>Bacilli</taxon>
        <taxon>Lactobacillales</taxon>
        <taxon>Lactobacillaceae</taxon>
        <taxon>Loigolactobacillus</taxon>
    </lineage>
</organism>
<evidence type="ECO:0000256" key="1">
    <source>
        <dbReference type="SAM" id="MobiDB-lite"/>
    </source>
</evidence>
<feature type="compositionally biased region" description="Polar residues" evidence="1">
    <location>
        <begin position="259"/>
        <end position="278"/>
    </location>
</feature>
<dbReference type="InterPro" id="IPR044929">
    <property type="entry name" value="DNA/RNA_non-sp_Endonuclease_sf"/>
</dbReference>
<feature type="region of interest" description="Disordered" evidence="1">
    <location>
        <begin position="244"/>
        <end position="278"/>
    </location>
</feature>
<evidence type="ECO:0000313" key="5">
    <source>
        <dbReference type="Proteomes" id="UP000078582"/>
    </source>
</evidence>
<dbReference type="InterPro" id="IPR035451">
    <property type="entry name" value="Ada-like_dom_sf"/>
</dbReference>
<reference evidence="4 5" key="1">
    <citation type="submission" date="2016-03" db="EMBL/GenBank/DDBJ databases">
        <title>Pediococcus and Lactobacillus from brewery environment - whole genome sequencing and assembly.</title>
        <authorList>
            <person name="Behr J."/>
            <person name="Geissler A.J."/>
            <person name="Vogel R.F."/>
        </authorList>
    </citation>
    <scope>NUCLEOTIDE SEQUENCE [LARGE SCALE GENOMIC DNA]</scope>
    <source>
        <strain evidence="4 5">TMW 1.1989</strain>
    </source>
</reference>
<dbReference type="EMBL" id="CP014873">
    <property type="protein sequence ID" value="ANK63021.1"/>
    <property type="molecule type" value="Genomic_DNA"/>
</dbReference>
<evidence type="ECO:0000313" key="4">
    <source>
        <dbReference type="EMBL" id="ANK63021.1"/>
    </source>
</evidence>
<dbReference type="STRING" id="375175.AYR53_09755"/>
<evidence type="ECO:0000259" key="3">
    <source>
        <dbReference type="Pfam" id="PF13930"/>
    </source>
</evidence>
<accession>A0A192H4W9</accession>
<evidence type="ECO:0000256" key="2">
    <source>
        <dbReference type="SAM" id="SignalP"/>
    </source>
</evidence>
<dbReference type="InterPro" id="IPR044927">
    <property type="entry name" value="Endonuclea_NS_2"/>
</dbReference>
<keyword evidence="5" id="KW-1185">Reference proteome</keyword>
<feature type="chain" id="PRO_5041049963" evidence="2">
    <location>
        <begin position="28"/>
        <end position="325"/>
    </location>
</feature>
<protein>
    <submittedName>
        <fullName evidence="4">DNA-entry nuclease</fullName>
    </submittedName>
</protein>
<dbReference type="Proteomes" id="UP000078582">
    <property type="component" value="Chromosome"/>
</dbReference>
<gene>
    <name evidence="4" type="ORF">AYR53_09755</name>
</gene>
<sequence length="325" mass="35448">MIRKPHRQWPLLAVVATLLSLTFNATASTSTQAAPASNSSTEQISGKKTNKQLANLDYAGTQTIDINDSHPTFSKKTLKTSKGAWQKYGQLDKLNRPTAANAMLQKSLMPNAKREPLTVNPTGWRNKKIKSGYLYNRSHLIGYQLTGQNNNPKNLITGTRSLNSPEMLRFEDDIAYYLKSNPSGYIRYRVTPIFKSNELLARGVHMQAQSIGSNAVSFNVYIFNIEDGVTLNYNDGTSQISASEVATSSSSSSSTAAVQTPQAPQTTESASGDVTTGNQGEIIGNLNSHIYHVPGQSGYHMNAANAIYFNTEAEAQAAGYRKSLR</sequence>
<dbReference type="SUPFAM" id="SSF57884">
    <property type="entry name" value="Ada DNA repair protein, N-terminal domain (N-Ada 10)"/>
    <property type="match status" value="1"/>
</dbReference>
<dbReference type="AlphaFoldDB" id="A0A192H4W9"/>
<feature type="signal peptide" evidence="2">
    <location>
        <begin position="1"/>
        <end position="27"/>
    </location>
</feature>
<dbReference type="Gene3D" id="3.40.570.10">
    <property type="entry name" value="Extracellular Endonuclease, subunit A"/>
    <property type="match status" value="1"/>
</dbReference>
<dbReference type="Pfam" id="PF13930">
    <property type="entry name" value="Endonuclea_NS_2"/>
    <property type="match status" value="1"/>
</dbReference>
<keyword evidence="2" id="KW-0732">Signal</keyword>
<proteinExistence type="predicted"/>
<name>A0A192H4W9_9LACO</name>
<feature type="domain" description="Type VII secretion system protein EssD-like" evidence="3">
    <location>
        <begin position="80"/>
        <end position="210"/>
    </location>
</feature>